<comment type="caution">
    <text evidence="18">The sequence shown here is derived from an EMBL/GenBank/DDBJ whole genome shotgun (WGS) entry which is preliminary data.</text>
</comment>
<evidence type="ECO:0000256" key="12">
    <source>
        <dbReference type="ARBA" id="ARBA00022967"/>
    </source>
</evidence>
<comment type="similarity">
    <text evidence="2">Belongs to the cation transport ATPase (P-type) (TC 3.A.3) family. Type IIA subfamily.</text>
</comment>
<dbReference type="SMART" id="SM00831">
    <property type="entry name" value="Cation_ATPase_N"/>
    <property type="match status" value="1"/>
</dbReference>
<dbReference type="PRINTS" id="PR00119">
    <property type="entry name" value="CATATPASE"/>
</dbReference>
<keyword evidence="15 16" id="KW-0472">Membrane</keyword>
<dbReference type="InterPro" id="IPR001757">
    <property type="entry name" value="P_typ_ATPase"/>
</dbReference>
<dbReference type="FunFam" id="3.40.1110.10:FF:000021">
    <property type="entry name" value="calcium-transporting ATPase, endoplasmic reticulum-type"/>
    <property type="match status" value="1"/>
</dbReference>
<proteinExistence type="inferred from homology"/>
<dbReference type="SUPFAM" id="SSF81660">
    <property type="entry name" value="Metal cation-transporting ATPase, ATP-binding domain N"/>
    <property type="match status" value="1"/>
</dbReference>
<name>A0A388KN52_CHABU</name>
<keyword evidence="6 16" id="KW-0812">Transmembrane</keyword>
<evidence type="ECO:0000256" key="8">
    <source>
        <dbReference type="ARBA" id="ARBA00022741"/>
    </source>
</evidence>
<evidence type="ECO:0000313" key="18">
    <source>
        <dbReference type="EMBL" id="GBG71486.1"/>
    </source>
</evidence>
<accession>A0A388KN52</accession>
<dbReference type="Gene3D" id="3.40.1110.10">
    <property type="entry name" value="Calcium-transporting ATPase, cytoplasmic domain N"/>
    <property type="match status" value="1"/>
</dbReference>
<dbReference type="EMBL" id="BFEA01000147">
    <property type="protein sequence ID" value="GBG71486.1"/>
    <property type="molecule type" value="Genomic_DNA"/>
</dbReference>
<feature type="transmembrane region" description="Helical" evidence="16">
    <location>
        <begin position="186"/>
        <end position="204"/>
    </location>
</feature>
<dbReference type="SFLD" id="SFLDF00027">
    <property type="entry name" value="p-type_atpase"/>
    <property type="match status" value="1"/>
</dbReference>
<evidence type="ECO:0000256" key="6">
    <source>
        <dbReference type="ARBA" id="ARBA00022692"/>
    </source>
</evidence>
<feature type="domain" description="Cation-transporting P-type ATPase N-terminal" evidence="17">
    <location>
        <begin position="128"/>
        <end position="203"/>
    </location>
</feature>
<evidence type="ECO:0000256" key="9">
    <source>
        <dbReference type="ARBA" id="ARBA00022837"/>
    </source>
</evidence>
<dbReference type="InterPro" id="IPR023298">
    <property type="entry name" value="ATPase_P-typ_TM_dom_sf"/>
</dbReference>
<dbReference type="SFLD" id="SFLDG00002">
    <property type="entry name" value="C1.7:_P-type_atpase_like"/>
    <property type="match status" value="1"/>
</dbReference>
<feature type="transmembrane region" description="Helical" evidence="16">
    <location>
        <begin position="216"/>
        <end position="236"/>
    </location>
</feature>
<evidence type="ECO:0000256" key="10">
    <source>
        <dbReference type="ARBA" id="ARBA00022840"/>
    </source>
</evidence>
<feature type="transmembrane region" description="Helical" evidence="16">
    <location>
        <begin position="400"/>
        <end position="420"/>
    </location>
</feature>
<dbReference type="SUPFAM" id="SSF81665">
    <property type="entry name" value="Calcium ATPase, transmembrane domain M"/>
    <property type="match status" value="1"/>
</dbReference>
<keyword evidence="9" id="KW-0106">Calcium</keyword>
<keyword evidence="11" id="KW-0460">Magnesium</keyword>
<evidence type="ECO:0000256" key="5">
    <source>
        <dbReference type="ARBA" id="ARBA00022568"/>
    </source>
</evidence>
<feature type="transmembrane region" description="Helical" evidence="16">
    <location>
        <begin position="1161"/>
        <end position="1181"/>
    </location>
</feature>
<dbReference type="Pfam" id="PF13246">
    <property type="entry name" value="Cation_ATPase"/>
    <property type="match status" value="1"/>
</dbReference>
<feature type="transmembrane region" description="Helical" evidence="16">
    <location>
        <begin position="440"/>
        <end position="469"/>
    </location>
</feature>
<dbReference type="Pfam" id="PF00689">
    <property type="entry name" value="Cation_ATPase_C"/>
    <property type="match status" value="1"/>
</dbReference>
<dbReference type="GO" id="GO:0005524">
    <property type="term" value="F:ATP binding"/>
    <property type="evidence" value="ECO:0007669"/>
    <property type="project" value="UniProtKB-KW"/>
</dbReference>
<dbReference type="FunFam" id="2.70.150.10:FF:000014">
    <property type="entry name" value="Calcium-transporting ATPase, putative"/>
    <property type="match status" value="1"/>
</dbReference>
<evidence type="ECO:0000256" key="16">
    <source>
        <dbReference type="SAM" id="Phobius"/>
    </source>
</evidence>
<keyword evidence="7" id="KW-0479">Metal-binding</keyword>
<comment type="subcellular location">
    <subcellularLocation>
        <location evidence="1">Membrane</location>
        <topology evidence="1">Multi-pass membrane protein</topology>
    </subcellularLocation>
</comment>
<protein>
    <recommendedName>
        <fullName evidence="3">P-type Ca(2+) transporter</fullName>
        <ecNumber evidence="3">7.2.2.10</ecNumber>
    </recommendedName>
</protein>
<keyword evidence="5" id="KW-0109">Calcium transport</keyword>
<dbReference type="Gene3D" id="3.40.50.1000">
    <property type="entry name" value="HAD superfamily/HAD-like"/>
    <property type="match status" value="1"/>
</dbReference>
<evidence type="ECO:0000256" key="3">
    <source>
        <dbReference type="ARBA" id="ARBA00012790"/>
    </source>
</evidence>
<keyword evidence="8" id="KW-0547">Nucleotide-binding</keyword>
<dbReference type="InterPro" id="IPR018303">
    <property type="entry name" value="ATPase_P-typ_P_site"/>
</dbReference>
<dbReference type="InterPro" id="IPR008250">
    <property type="entry name" value="ATPase_P-typ_transduc_dom_A_sf"/>
</dbReference>
<dbReference type="FunFam" id="1.20.1110.10:FF:000077">
    <property type="entry name" value="ECA1 (ER-TYPE CA2+-ATPASE 1)"/>
    <property type="match status" value="1"/>
</dbReference>
<dbReference type="FunFam" id="3.40.50.1000:FF:000083">
    <property type="entry name" value="Sodium/potassium-transporting ATPase subunit alpha"/>
    <property type="match status" value="1"/>
</dbReference>
<dbReference type="InterPro" id="IPR044492">
    <property type="entry name" value="P_typ_ATPase_HD_dom"/>
</dbReference>
<keyword evidence="4" id="KW-0813">Transport</keyword>
<dbReference type="SFLD" id="SFLDS00003">
    <property type="entry name" value="Haloacid_Dehalogenase"/>
    <property type="match status" value="1"/>
</dbReference>
<dbReference type="OrthoDB" id="3352408at2759"/>
<evidence type="ECO:0000313" key="19">
    <source>
        <dbReference type="Proteomes" id="UP000265515"/>
    </source>
</evidence>
<evidence type="ECO:0000256" key="14">
    <source>
        <dbReference type="ARBA" id="ARBA00023065"/>
    </source>
</evidence>
<dbReference type="GO" id="GO:0016020">
    <property type="term" value="C:membrane"/>
    <property type="evidence" value="ECO:0007669"/>
    <property type="project" value="UniProtKB-SubCell"/>
</dbReference>
<dbReference type="InterPro" id="IPR036412">
    <property type="entry name" value="HAD-like_sf"/>
</dbReference>
<gene>
    <name evidence="18" type="primary">ECA1</name>
    <name evidence="18" type="ORF">CBR_g8902</name>
</gene>
<dbReference type="PROSITE" id="PS00154">
    <property type="entry name" value="ATPASE_E1_E2"/>
    <property type="match status" value="1"/>
</dbReference>
<dbReference type="NCBIfam" id="TIGR01494">
    <property type="entry name" value="ATPase_P-type"/>
    <property type="match status" value="3"/>
</dbReference>
<dbReference type="STRING" id="69332.A0A388KN52"/>
<keyword evidence="19" id="KW-1185">Reference proteome</keyword>
<dbReference type="Gramene" id="GBG71486">
    <property type="protein sequence ID" value="GBG71486"/>
    <property type="gene ID" value="CBR_g8902"/>
</dbReference>
<feature type="transmembrane region" description="Helical" evidence="16">
    <location>
        <begin position="1129"/>
        <end position="1149"/>
    </location>
</feature>
<feature type="transmembrane region" description="Helical" evidence="16">
    <location>
        <begin position="1000"/>
        <end position="1023"/>
    </location>
</feature>
<keyword evidence="13 16" id="KW-1133">Transmembrane helix</keyword>
<dbReference type="InterPro" id="IPR006068">
    <property type="entry name" value="ATPase_P-typ_cation-transptr_C"/>
</dbReference>
<keyword evidence="14" id="KW-0406">Ion transport</keyword>
<dbReference type="GO" id="GO:0046872">
    <property type="term" value="F:metal ion binding"/>
    <property type="evidence" value="ECO:0007669"/>
    <property type="project" value="UniProtKB-KW"/>
</dbReference>
<dbReference type="GO" id="GO:0005388">
    <property type="term" value="F:P-type calcium transporter activity"/>
    <property type="evidence" value="ECO:0007669"/>
    <property type="project" value="UniProtKB-EC"/>
</dbReference>
<evidence type="ECO:0000256" key="2">
    <source>
        <dbReference type="ARBA" id="ARBA00005675"/>
    </source>
</evidence>
<organism evidence="18 19">
    <name type="scientific">Chara braunii</name>
    <name type="common">Braun's stonewort</name>
    <dbReference type="NCBI Taxonomy" id="69332"/>
    <lineage>
        <taxon>Eukaryota</taxon>
        <taxon>Viridiplantae</taxon>
        <taxon>Streptophyta</taxon>
        <taxon>Charophyceae</taxon>
        <taxon>Charales</taxon>
        <taxon>Characeae</taxon>
        <taxon>Chara</taxon>
    </lineage>
</organism>
<dbReference type="OMA" id="MAQENAI"/>
<dbReference type="Pfam" id="PF00690">
    <property type="entry name" value="Cation_ATPase_N"/>
    <property type="match status" value="1"/>
</dbReference>
<dbReference type="InterPro" id="IPR023299">
    <property type="entry name" value="ATPase_P-typ_cyto_dom_N"/>
</dbReference>
<evidence type="ECO:0000256" key="13">
    <source>
        <dbReference type="ARBA" id="ARBA00022989"/>
    </source>
</evidence>
<evidence type="ECO:0000256" key="11">
    <source>
        <dbReference type="ARBA" id="ARBA00022842"/>
    </source>
</evidence>
<evidence type="ECO:0000259" key="17">
    <source>
        <dbReference type="SMART" id="SM00831"/>
    </source>
</evidence>
<dbReference type="EC" id="7.2.2.10" evidence="3"/>
<dbReference type="InterPro" id="IPR023214">
    <property type="entry name" value="HAD_sf"/>
</dbReference>
<dbReference type="Gene3D" id="2.70.150.10">
    <property type="entry name" value="Calcium-transporting ATPase, cytoplasmic transduction domain A"/>
    <property type="match status" value="1"/>
</dbReference>
<dbReference type="SUPFAM" id="SSF56784">
    <property type="entry name" value="HAD-like"/>
    <property type="match status" value="1"/>
</dbReference>
<feature type="transmembrane region" description="Helical" evidence="16">
    <location>
        <begin position="926"/>
        <end position="949"/>
    </location>
</feature>
<dbReference type="GO" id="GO:0016887">
    <property type="term" value="F:ATP hydrolysis activity"/>
    <property type="evidence" value="ECO:0007669"/>
    <property type="project" value="InterPro"/>
</dbReference>
<dbReference type="InterPro" id="IPR059000">
    <property type="entry name" value="ATPase_P-type_domA"/>
</dbReference>
<dbReference type="Gene3D" id="1.20.1110.10">
    <property type="entry name" value="Calcium-transporting ATPase, transmembrane domain"/>
    <property type="match status" value="1"/>
</dbReference>
<reference evidence="18 19" key="1">
    <citation type="journal article" date="2018" name="Cell">
        <title>The Chara Genome: Secondary Complexity and Implications for Plant Terrestrialization.</title>
        <authorList>
            <person name="Nishiyama T."/>
            <person name="Sakayama H."/>
            <person name="Vries J.D."/>
            <person name="Buschmann H."/>
            <person name="Saint-Marcoux D."/>
            <person name="Ullrich K.K."/>
            <person name="Haas F.B."/>
            <person name="Vanderstraeten L."/>
            <person name="Becker D."/>
            <person name="Lang D."/>
            <person name="Vosolsobe S."/>
            <person name="Rombauts S."/>
            <person name="Wilhelmsson P.K.I."/>
            <person name="Janitza P."/>
            <person name="Kern R."/>
            <person name="Heyl A."/>
            <person name="Rumpler F."/>
            <person name="Villalobos L.I.A.C."/>
            <person name="Clay J.M."/>
            <person name="Skokan R."/>
            <person name="Toyoda A."/>
            <person name="Suzuki Y."/>
            <person name="Kagoshima H."/>
            <person name="Schijlen E."/>
            <person name="Tajeshwar N."/>
            <person name="Catarino B."/>
            <person name="Hetherington A.J."/>
            <person name="Saltykova A."/>
            <person name="Bonnot C."/>
            <person name="Breuninger H."/>
            <person name="Symeonidi A."/>
            <person name="Radhakrishnan G.V."/>
            <person name="Van Nieuwerburgh F."/>
            <person name="Deforce D."/>
            <person name="Chang C."/>
            <person name="Karol K.G."/>
            <person name="Hedrich R."/>
            <person name="Ulvskov P."/>
            <person name="Glockner G."/>
            <person name="Delwiche C.F."/>
            <person name="Petrasek J."/>
            <person name="Van de Peer Y."/>
            <person name="Friml J."/>
            <person name="Beilby M."/>
            <person name="Dolan L."/>
            <person name="Kohara Y."/>
            <person name="Sugano S."/>
            <person name="Fujiyama A."/>
            <person name="Delaux P.-M."/>
            <person name="Quint M."/>
            <person name="TheiBen G."/>
            <person name="Hagemann M."/>
            <person name="Harholt J."/>
            <person name="Dunand C."/>
            <person name="Zachgo S."/>
            <person name="Langdale J."/>
            <person name="Maumus F."/>
            <person name="Straeten D.V.D."/>
            <person name="Gould S.B."/>
            <person name="Rensing S.A."/>
        </authorList>
    </citation>
    <scope>NUCLEOTIDE SEQUENCE [LARGE SCALE GENOMIC DNA]</scope>
    <source>
        <strain evidence="18 19">S276</strain>
    </source>
</reference>
<dbReference type="AlphaFoldDB" id="A0A388KN52"/>
<evidence type="ECO:0000256" key="15">
    <source>
        <dbReference type="ARBA" id="ARBA00023136"/>
    </source>
</evidence>
<dbReference type="FunFam" id="1.20.1110.10:FF:000065">
    <property type="entry name" value="Sarcoplasmic/endoplasmic reticulum calcium ATPase 1"/>
    <property type="match status" value="1"/>
</dbReference>
<sequence length="1195" mass="130187">MSACTCFFAPAAGLGKSDVEIRDAKHSLGRGIEDGKRIDAVPGAGQRRVVDPRNKRWEVMATGEDKGGGSGGSLQGNVVQQTVDEGLRRRNVGAVPEALQQMMMQNATLKAPLKMLPSEPFDDGRPYPSWSRTVEEVLDHHGITDLRDGLSEEAVEQRRHVYGLNELEKEPGTPFWKLVLAQFDDALVKVLIAAAFVSFVLAYLEGRETGEMGISAFTEPLVILLIVALNAVIGVWQESRAESTLQALKDMQPETARVFREGKEIPDLPARELVPGDVVELRVGDKVPADMRIVKLQSMSVRLEQASLTGESEPVLKGVEKVEVPLSRELTDEEPDIAIQSKDCMAFAGTTVSNGNCFCVVNDTGMRTEIGKIQSQLKQASEVDYDTPLSRKLDEFASQLTTVVGAVCVLVWLMNYKYFVSWEIADNGMPNNFQVNIGQATYYFKVAVALAVAAIPEGLPAVITTCLALGTRRMAQENAIVRKIQSVETLGCTTVICSDKTGTLTTNQMSVIQFVGVGVDEGELRDYEVMGTSYNPRDGGVSSLPSKLNENLETIAQVCALCNDAGLMFKKGKYVASGMPTEAALKVLVEKIGLSDPLAQSVVNEARIADPEKNALGCCEVWAKSAERLATLEFDRYRKSMSVLLRRRDSSSSGVHANHLFVKGAAECVLDRCDFVQLEDGRVVRMTASFRKSIVSRVDAMTRQALRCLAFAVKTDLGALRTYDGESHPAHALLLKPENYSIIESGLTFVGLAGLQDPPRKEVRASMLDCQKAGIRVIVITGDNKNTAEAICRQIGLFDADEDLSNRSFTGTEFMQLPSSERMRILVDKNAASGQSRGFVFSRAEPRHKQEIVRMLKAGGDVVAMTGDGVNDAPALKLADIGIAMGIAGTEVAKEASDMVLVDDNFTTIVAAVREGRSIYNNMKAFIRYLISSNIGEVVSIFLTALLGFPQGLIPVQLLWVNLVTDGAPATALGFNPPDKNIMEQPPRRPNEPLLGRWVLFRYLVIGTYVGLATVGVFALWYVAPGPILGLDLTADGHTPVTAHQLAHWGACSKELGSGVWENFAVTPFTAGNRVFDFQGNPCAYFEEGKVKASTLAMSTLVVIEMFNALNALSEDNSLLMTPPWSNSWLLLAIGVSMGLHFAILYTPWLADIFGVVPLSLQEWLLVVAISAPIILVDEVLKFVGRKWFTRKADD</sequence>
<dbReference type="InterPro" id="IPR004014">
    <property type="entry name" value="ATPase_P-typ_cation-transptr_N"/>
</dbReference>
<dbReference type="Proteomes" id="UP000265515">
    <property type="component" value="Unassembled WGS sequence"/>
</dbReference>
<dbReference type="Pfam" id="PF00122">
    <property type="entry name" value="E1-E2_ATPase"/>
    <property type="match status" value="1"/>
</dbReference>
<keyword evidence="12" id="KW-1278">Translocase</keyword>
<dbReference type="PANTHER" id="PTHR42861">
    <property type="entry name" value="CALCIUM-TRANSPORTING ATPASE"/>
    <property type="match status" value="1"/>
</dbReference>
<dbReference type="SUPFAM" id="SSF81653">
    <property type="entry name" value="Calcium ATPase, transduction domain A"/>
    <property type="match status" value="1"/>
</dbReference>
<evidence type="ECO:0000256" key="7">
    <source>
        <dbReference type="ARBA" id="ARBA00022723"/>
    </source>
</evidence>
<keyword evidence="10" id="KW-0067">ATP-binding</keyword>
<evidence type="ECO:0000256" key="4">
    <source>
        <dbReference type="ARBA" id="ARBA00022448"/>
    </source>
</evidence>
<evidence type="ECO:0000256" key="1">
    <source>
        <dbReference type="ARBA" id="ARBA00004141"/>
    </source>
</evidence>